<reference evidence="3 4" key="1">
    <citation type="submission" date="2015-01" db="EMBL/GenBank/DDBJ databases">
        <title>Evolution of Trichinella species and genotypes.</title>
        <authorList>
            <person name="Korhonen P.K."/>
            <person name="Edoardo P."/>
            <person name="Giuseppe L.R."/>
            <person name="Gasser R.B."/>
        </authorList>
    </citation>
    <scope>NUCLEOTIDE SEQUENCE [LARGE SCALE GENOMIC DNA]</scope>
    <source>
        <strain evidence="2">ISS176</strain>
        <strain evidence="1">ISS588</strain>
    </source>
</reference>
<dbReference type="EMBL" id="JYDV01000013">
    <property type="protein sequence ID" value="KRZ42683.1"/>
    <property type="molecule type" value="Genomic_DNA"/>
</dbReference>
<dbReference type="Proteomes" id="UP000054826">
    <property type="component" value="Unassembled WGS sequence"/>
</dbReference>
<dbReference type="EMBL" id="JYDS01000006">
    <property type="protein sequence ID" value="KRZ33899.1"/>
    <property type="molecule type" value="Genomic_DNA"/>
</dbReference>
<organism evidence="1 3">
    <name type="scientific">Trichinella pseudospiralis</name>
    <name type="common">Parasitic roundworm</name>
    <dbReference type="NCBI Taxonomy" id="6337"/>
    <lineage>
        <taxon>Eukaryota</taxon>
        <taxon>Metazoa</taxon>
        <taxon>Ecdysozoa</taxon>
        <taxon>Nematoda</taxon>
        <taxon>Enoplea</taxon>
        <taxon>Dorylaimia</taxon>
        <taxon>Trichinellida</taxon>
        <taxon>Trichinellidae</taxon>
        <taxon>Trichinella</taxon>
    </lineage>
</organism>
<evidence type="ECO:0000313" key="4">
    <source>
        <dbReference type="Proteomes" id="UP000054826"/>
    </source>
</evidence>
<comment type="caution">
    <text evidence="1">The sequence shown here is derived from an EMBL/GenBank/DDBJ whole genome shotgun (WGS) entry which is preliminary data.</text>
</comment>
<dbReference type="Proteomes" id="UP000054805">
    <property type="component" value="Unassembled WGS sequence"/>
</dbReference>
<gene>
    <name evidence="1" type="ORF">T4B_13204</name>
    <name evidence="2" type="ORF">T4C_1176</name>
</gene>
<protein>
    <submittedName>
        <fullName evidence="1">Uncharacterized protein</fullName>
    </submittedName>
</protein>
<proteinExistence type="predicted"/>
<name>A0A0V1JFX8_TRIPS</name>
<evidence type="ECO:0000313" key="2">
    <source>
        <dbReference type="EMBL" id="KRZ42683.1"/>
    </source>
</evidence>
<evidence type="ECO:0000313" key="1">
    <source>
        <dbReference type="EMBL" id="KRZ33899.1"/>
    </source>
</evidence>
<dbReference type="AlphaFoldDB" id="A0A0V1JFX8"/>
<sequence length="157" mass="17583">MNYAHLFSKIITAKNDAQSVVVPEQPGWSSSTFSFSNSLATDNIASLSSKISGYLSYSSKVSSRSKSTNSLLVQFFSVTVHLVQSYFQSFLISAIFTFSRRFQAEQVAIFHRNSGIFVTAEKEQHHFSCIVLQFQCFRSSKAISQTNAQTRVSGNFY</sequence>
<accession>A0A0V1JFX8</accession>
<evidence type="ECO:0000313" key="3">
    <source>
        <dbReference type="Proteomes" id="UP000054805"/>
    </source>
</evidence>
<keyword evidence="3" id="KW-1185">Reference proteome</keyword>